<organism evidence="1 2">
    <name type="scientific">Mycena maculata</name>
    <dbReference type="NCBI Taxonomy" id="230809"/>
    <lineage>
        <taxon>Eukaryota</taxon>
        <taxon>Fungi</taxon>
        <taxon>Dikarya</taxon>
        <taxon>Basidiomycota</taxon>
        <taxon>Agaricomycotina</taxon>
        <taxon>Agaricomycetes</taxon>
        <taxon>Agaricomycetidae</taxon>
        <taxon>Agaricales</taxon>
        <taxon>Marasmiineae</taxon>
        <taxon>Mycenaceae</taxon>
        <taxon>Mycena</taxon>
    </lineage>
</organism>
<comment type="caution">
    <text evidence="1">The sequence shown here is derived from an EMBL/GenBank/DDBJ whole genome shotgun (WGS) entry which is preliminary data.</text>
</comment>
<evidence type="ECO:0000313" key="1">
    <source>
        <dbReference type="EMBL" id="KAJ7733226.1"/>
    </source>
</evidence>
<keyword evidence="2" id="KW-1185">Reference proteome</keyword>
<dbReference type="Proteomes" id="UP001215280">
    <property type="component" value="Unassembled WGS sequence"/>
</dbReference>
<dbReference type="AlphaFoldDB" id="A0AAD7MV18"/>
<gene>
    <name evidence="1" type="ORF">DFH07DRAFT_968077</name>
</gene>
<dbReference type="EMBL" id="JARJLG010000169">
    <property type="protein sequence ID" value="KAJ7733226.1"/>
    <property type="molecule type" value="Genomic_DNA"/>
</dbReference>
<evidence type="ECO:0000313" key="2">
    <source>
        <dbReference type="Proteomes" id="UP001215280"/>
    </source>
</evidence>
<proteinExistence type="predicted"/>
<accession>A0AAD7MV18</accession>
<name>A0AAD7MV18_9AGAR</name>
<reference evidence="1" key="1">
    <citation type="submission" date="2023-03" db="EMBL/GenBank/DDBJ databases">
        <title>Massive genome expansion in bonnet fungi (Mycena s.s.) driven by repeated elements and novel gene families across ecological guilds.</title>
        <authorList>
            <consortium name="Lawrence Berkeley National Laboratory"/>
            <person name="Harder C.B."/>
            <person name="Miyauchi S."/>
            <person name="Viragh M."/>
            <person name="Kuo A."/>
            <person name="Thoen E."/>
            <person name="Andreopoulos B."/>
            <person name="Lu D."/>
            <person name="Skrede I."/>
            <person name="Drula E."/>
            <person name="Henrissat B."/>
            <person name="Morin E."/>
            <person name="Kohler A."/>
            <person name="Barry K."/>
            <person name="LaButti K."/>
            <person name="Morin E."/>
            <person name="Salamov A."/>
            <person name="Lipzen A."/>
            <person name="Mereny Z."/>
            <person name="Hegedus B."/>
            <person name="Baldrian P."/>
            <person name="Stursova M."/>
            <person name="Weitz H."/>
            <person name="Taylor A."/>
            <person name="Grigoriev I.V."/>
            <person name="Nagy L.G."/>
            <person name="Martin F."/>
            <person name="Kauserud H."/>
        </authorList>
    </citation>
    <scope>NUCLEOTIDE SEQUENCE</scope>
    <source>
        <strain evidence="1">CBHHK188m</strain>
    </source>
</reference>
<sequence length="620" mass="66942">MSSFVGTLSCVVSPFVCAPDGALVHWQSPLSYSCDPQLPEHAGTSSSCDQSAAYKPFIVLQSDGEFTLFTLWRASHLGFGCGSINTAVPVRPFIGAPTTAAAFSLRIVISRRTRPAVTVTRERSVLSLAIVGPSLAPQHIHVVFRSPARQRLRPHRFVLTAALSTSVMSFIVLVSFFARRSEAHPSVQITVLVLVRHIPSCTVSSFVLERNGAFFRRELARATAMLFRCPLAAWCVSYSARDPPLLQRAGVSSSFHPQHVVCGMYAFCLKEIAHAAWQILAFVARPAITTTCGCLSTPSSCMPVLSAGCSCLALSALPLWHAGIPSFVLVLVSCTSFAGLIFLQVASVPDSTVVCVFGIEPPIGALLVGLGCHRRERCIQRLEVPTSKVLFPLFELSHSVTSTFSHALFIHDHCRGIVWPEIEHVSSSTHHRAAVHPTPSSFQHPPAGEVTSWVAALLSFSHGPTMMRSSPLSLVLRSKPLRVLARSHAHRLLPPATFVAVATGTWLGHTPLFVYRTPSGWMPLTKDIFLRDLPAAFHDAVLDLVFGHSFRIGGSLELLAGAAPKIIHKAHGLDVALLPHLLASLRSNHPLAISRAWDACTAEFACAHGHPVNSSSLSFA</sequence>
<protein>
    <submittedName>
        <fullName evidence="1">Uncharacterized protein</fullName>
    </submittedName>
</protein>